<reference evidence="1 2" key="1">
    <citation type="journal article" date="2019" name="Nat. Ecol. Evol.">
        <title>Megaphylogeny resolves global patterns of mushroom evolution.</title>
        <authorList>
            <person name="Varga T."/>
            <person name="Krizsan K."/>
            <person name="Foldi C."/>
            <person name="Dima B."/>
            <person name="Sanchez-Garcia M."/>
            <person name="Sanchez-Ramirez S."/>
            <person name="Szollosi G.J."/>
            <person name="Szarkandi J.G."/>
            <person name="Papp V."/>
            <person name="Albert L."/>
            <person name="Andreopoulos W."/>
            <person name="Angelini C."/>
            <person name="Antonin V."/>
            <person name="Barry K.W."/>
            <person name="Bougher N.L."/>
            <person name="Buchanan P."/>
            <person name="Buyck B."/>
            <person name="Bense V."/>
            <person name="Catcheside P."/>
            <person name="Chovatia M."/>
            <person name="Cooper J."/>
            <person name="Damon W."/>
            <person name="Desjardin D."/>
            <person name="Finy P."/>
            <person name="Geml J."/>
            <person name="Haridas S."/>
            <person name="Hughes K."/>
            <person name="Justo A."/>
            <person name="Karasinski D."/>
            <person name="Kautmanova I."/>
            <person name="Kiss B."/>
            <person name="Kocsube S."/>
            <person name="Kotiranta H."/>
            <person name="LaButti K.M."/>
            <person name="Lechner B.E."/>
            <person name="Liimatainen K."/>
            <person name="Lipzen A."/>
            <person name="Lukacs Z."/>
            <person name="Mihaltcheva S."/>
            <person name="Morgado L.N."/>
            <person name="Niskanen T."/>
            <person name="Noordeloos M.E."/>
            <person name="Ohm R.A."/>
            <person name="Ortiz-Santana B."/>
            <person name="Ovrebo C."/>
            <person name="Racz N."/>
            <person name="Riley R."/>
            <person name="Savchenko A."/>
            <person name="Shiryaev A."/>
            <person name="Soop K."/>
            <person name="Spirin V."/>
            <person name="Szebenyi C."/>
            <person name="Tomsovsky M."/>
            <person name="Tulloss R.E."/>
            <person name="Uehling J."/>
            <person name="Grigoriev I.V."/>
            <person name="Vagvolgyi C."/>
            <person name="Papp T."/>
            <person name="Martin F.M."/>
            <person name="Miettinen O."/>
            <person name="Hibbett D.S."/>
            <person name="Nagy L.G."/>
        </authorList>
    </citation>
    <scope>NUCLEOTIDE SEQUENCE [LARGE SCALE GENOMIC DNA]</scope>
    <source>
        <strain evidence="1 2">HHB13444</strain>
    </source>
</reference>
<dbReference type="AlphaFoldDB" id="A0A5C3PNY2"/>
<gene>
    <name evidence="1" type="ORF">K466DRAFT_583509</name>
</gene>
<dbReference type="InParanoid" id="A0A5C3PNY2"/>
<accession>A0A5C3PNY2</accession>
<protein>
    <submittedName>
        <fullName evidence="1">Uncharacterized protein</fullName>
    </submittedName>
</protein>
<proteinExistence type="predicted"/>
<dbReference type="Proteomes" id="UP000308197">
    <property type="component" value="Unassembled WGS sequence"/>
</dbReference>
<dbReference type="EMBL" id="ML211039">
    <property type="protein sequence ID" value="TFK90679.1"/>
    <property type="molecule type" value="Genomic_DNA"/>
</dbReference>
<name>A0A5C3PNY2_9APHY</name>
<evidence type="ECO:0000313" key="1">
    <source>
        <dbReference type="EMBL" id="TFK90679.1"/>
    </source>
</evidence>
<sequence length="53" mass="6038">MYPGRWLPPCDFPLVDSFIFLYLPPYRPAPVHPEPCLPRVSAPVARHRPPGIT</sequence>
<evidence type="ECO:0000313" key="2">
    <source>
        <dbReference type="Proteomes" id="UP000308197"/>
    </source>
</evidence>
<keyword evidence="2" id="KW-1185">Reference proteome</keyword>
<organism evidence="1 2">
    <name type="scientific">Polyporus arcularius HHB13444</name>
    <dbReference type="NCBI Taxonomy" id="1314778"/>
    <lineage>
        <taxon>Eukaryota</taxon>
        <taxon>Fungi</taxon>
        <taxon>Dikarya</taxon>
        <taxon>Basidiomycota</taxon>
        <taxon>Agaricomycotina</taxon>
        <taxon>Agaricomycetes</taxon>
        <taxon>Polyporales</taxon>
        <taxon>Polyporaceae</taxon>
        <taxon>Polyporus</taxon>
    </lineage>
</organism>